<dbReference type="AlphaFoldDB" id="A0A1H6DKS6"/>
<feature type="region of interest" description="Disordered" evidence="1">
    <location>
        <begin position="468"/>
        <end position="508"/>
    </location>
</feature>
<dbReference type="EMBL" id="FNVB01000006">
    <property type="protein sequence ID" value="SEG85423.1"/>
    <property type="molecule type" value="Genomic_DNA"/>
</dbReference>
<evidence type="ECO:0008006" key="6">
    <source>
        <dbReference type="Google" id="ProtNLM"/>
    </source>
</evidence>
<reference evidence="4 5" key="2">
    <citation type="submission" date="2016-10" db="EMBL/GenBank/DDBJ databases">
        <authorList>
            <person name="Varghese N."/>
            <person name="Submissions S."/>
        </authorList>
    </citation>
    <scope>NUCLEOTIDE SEQUENCE [LARGE SCALE GENOMIC DNA]</scope>
    <source>
        <strain evidence="5">ATCC 20501</strain>
        <strain evidence="3 4">CGMCC 4.3529</strain>
    </source>
</reference>
<evidence type="ECO:0000313" key="5">
    <source>
        <dbReference type="Proteomes" id="UP000236729"/>
    </source>
</evidence>
<evidence type="ECO:0000313" key="3">
    <source>
        <dbReference type="EMBL" id="SFD24214.1"/>
    </source>
</evidence>
<feature type="region of interest" description="Disordered" evidence="1">
    <location>
        <begin position="668"/>
        <end position="694"/>
    </location>
</feature>
<organism evidence="2 5">
    <name type="scientific">Saccharopolyspora kobensis</name>
    <dbReference type="NCBI Taxonomy" id="146035"/>
    <lineage>
        <taxon>Bacteria</taxon>
        <taxon>Bacillati</taxon>
        <taxon>Actinomycetota</taxon>
        <taxon>Actinomycetes</taxon>
        <taxon>Pseudonocardiales</taxon>
        <taxon>Pseudonocardiaceae</taxon>
        <taxon>Saccharopolyspora</taxon>
    </lineage>
</organism>
<accession>A0A1I1QQ25</accession>
<gene>
    <name evidence="2" type="ORF">SAMN02982929_04589</name>
    <name evidence="3" type="ORF">SAMN05216506_103201</name>
</gene>
<name>A0A1H6DKS6_9PSEU</name>
<feature type="compositionally biased region" description="Polar residues" evidence="1">
    <location>
        <begin position="468"/>
        <end position="484"/>
    </location>
</feature>
<dbReference type="EMBL" id="FOME01000003">
    <property type="protein sequence ID" value="SFD24214.1"/>
    <property type="molecule type" value="Genomic_DNA"/>
</dbReference>
<keyword evidence="4" id="KW-1185">Reference proteome</keyword>
<evidence type="ECO:0000256" key="1">
    <source>
        <dbReference type="SAM" id="MobiDB-lite"/>
    </source>
</evidence>
<feature type="compositionally biased region" description="Basic and acidic residues" evidence="1">
    <location>
        <begin position="682"/>
        <end position="694"/>
    </location>
</feature>
<evidence type="ECO:0000313" key="4">
    <source>
        <dbReference type="Proteomes" id="UP000199690"/>
    </source>
</evidence>
<accession>A0A1H6DKS6</accession>
<evidence type="ECO:0000313" key="2">
    <source>
        <dbReference type="EMBL" id="SEG85423.1"/>
    </source>
</evidence>
<dbReference type="Proteomes" id="UP000199690">
    <property type="component" value="Unassembled WGS sequence"/>
</dbReference>
<dbReference type="SMR" id="A0A1H6DKS6"/>
<dbReference type="Proteomes" id="UP000236729">
    <property type="component" value="Unassembled WGS sequence"/>
</dbReference>
<proteinExistence type="predicted"/>
<reference evidence="2" key="1">
    <citation type="submission" date="2016-10" db="EMBL/GenBank/DDBJ databases">
        <authorList>
            <person name="de Groot N.N."/>
        </authorList>
    </citation>
    <scope>NUCLEOTIDE SEQUENCE [LARGE SCALE GENOMIC DNA]</scope>
    <source>
        <strain evidence="2">ATCC 20501</strain>
    </source>
</reference>
<protein>
    <recommendedName>
        <fullName evidence="6">Membrane-associated oxidoreductase</fullName>
    </recommendedName>
</protein>
<sequence>MIEHTATERRVLSAVRDRARVEVDFDGEQRLRGAVLADALAGTKALRSVRITGARIDGRVDLAAARLDFPVEFRDCHFGDDVVLTEAQVVSVRLPGCRIPALEATQLHATGDVDLDGARCGPVVLDGARIGGRLRFERARLTASGEPALRASRVQVEQGIFGYKSTVDGGLVLNHARVGGPVTLNDSRLSGPSWALRANDLACTAHLGMQDVVARGAVHLPGARIGGSLVLLNAVLHNPGDWALLLIDAEAGLVTLRPAADSAGSISLRDARFKGITDDPPNWPENCRIELTGLTYQRLTRRSTDLAPCPIATRLEWMKRCSTTSDRRAFSPAPYAQLATALRADGMDREAREVQRFKERHRHRTLGPLGQLWGALQDVTFGFGYRPALALAWVTALLCAGTAHFALTGPLRAIKKDEAPTWDPFLFSLDLLVPLVDLGHEKAWDPTGWNKAVALTLIVGGWILVTGRRSSQNPQPQRPLTSPTGHLRPGPPTATGSRSGKQHRDLGHSVQDLGRGTAAHRCGFGAYEQRALHVGFVVLAGESHSLRSEGTVPERRDVPGSVAVVEPVERAGLTRIRHLHPGDRHDRRVALLIGERDQRPGEGTAPMTDEEVLHLSEGVRRAVGSVLWGSAPGDPQPHPLPRLARLPVARRLLGVADADRDAFAGHRAHTAGGSGTTSGNSGHRECGRASRRNDSATPLLAVERTYSALLVRVEATCHCLSPLLQQEPIFVKWAGADCVQRLDHLKRSIAERWRFGRIQPQKSSRRAGSAPRCSGSGVVSWSGTAVVEHRCRELRSLPLGFWVFQSEVSVLPLCAVGEVREGFPEGGSRFVEFASFVLSPVGADAEGVSGEAGEHVEMNVEHLLGRRSSVRQEQVDALAPEL</sequence>